<protein>
    <submittedName>
        <fullName evidence="2">HD-GYP domain-containing protein</fullName>
    </submittedName>
</protein>
<dbReference type="EMBL" id="JAUOPB010000007">
    <property type="protein sequence ID" value="MDO6422944.1"/>
    <property type="molecule type" value="Genomic_DNA"/>
</dbReference>
<dbReference type="InterPro" id="IPR003607">
    <property type="entry name" value="HD/PDEase_dom"/>
</dbReference>
<dbReference type="PROSITE" id="PS51832">
    <property type="entry name" value="HD_GYP"/>
    <property type="match status" value="1"/>
</dbReference>
<proteinExistence type="predicted"/>
<accession>A0AAW7X982</accession>
<organism evidence="2 3">
    <name type="scientific">Saccharophagus degradans</name>
    <dbReference type="NCBI Taxonomy" id="86304"/>
    <lineage>
        <taxon>Bacteria</taxon>
        <taxon>Pseudomonadati</taxon>
        <taxon>Pseudomonadota</taxon>
        <taxon>Gammaproteobacteria</taxon>
        <taxon>Cellvibrionales</taxon>
        <taxon>Cellvibrionaceae</taxon>
        <taxon>Saccharophagus</taxon>
    </lineage>
</organism>
<dbReference type="InterPro" id="IPR021812">
    <property type="entry name" value="DUF3391"/>
</dbReference>
<sequence length="424" mass="47460">MIDQDDPNNPSKRMLGLSDIKTPVNELHVGMFVTALDRDWLETPFLTQGFYIESPDDIKKIAEYCKYVWVLGRPKPLHTGKVDFESGVLIGRKPTKYEVVHSSIEEHKFVDGFIQKASEFTKGMLDNLRAGGVLDTKTARGVVSDVVASVVRSPDALMWMTRMRDEHAYTAEHSLNVCILATVFGRKLGLRKPQLINLGLCGFLHDVGKTKIPEAVLNKPGKLTDKEMKMMQAHATHGRNILMEKRDMYEGAIEVAYSHHERPDGKGYPRGLSSADTSLFTKIISIVDAYDAMTADRVYQKARPSSQALNIIYEVRGQQFDENLALAFIQTIGLYPPGSVVELVNGCVGLVLETNLNYRHLPLVLIMRDENKKECSHRLVDLALTVTGELSRQYFIRYMLRDGSCGISLKACFEAGILNHLGDA</sequence>
<reference evidence="2" key="1">
    <citation type="submission" date="2023-07" db="EMBL/GenBank/DDBJ databases">
        <title>Genome content predicts the carbon catabolic preferences of heterotrophic bacteria.</title>
        <authorList>
            <person name="Gralka M."/>
        </authorList>
    </citation>
    <scope>NUCLEOTIDE SEQUENCE</scope>
    <source>
        <strain evidence="2">I3M17_2</strain>
    </source>
</reference>
<dbReference type="Proteomes" id="UP001169760">
    <property type="component" value="Unassembled WGS sequence"/>
</dbReference>
<gene>
    <name evidence="2" type="ORF">Q4521_10705</name>
</gene>
<dbReference type="CDD" id="cd00077">
    <property type="entry name" value="HDc"/>
    <property type="match status" value="1"/>
</dbReference>
<dbReference type="GO" id="GO:0008081">
    <property type="term" value="F:phosphoric diester hydrolase activity"/>
    <property type="evidence" value="ECO:0007669"/>
    <property type="project" value="UniProtKB-ARBA"/>
</dbReference>
<name>A0AAW7X982_9GAMM</name>
<dbReference type="SMART" id="SM00471">
    <property type="entry name" value="HDc"/>
    <property type="match status" value="1"/>
</dbReference>
<dbReference type="PANTHER" id="PTHR43155">
    <property type="entry name" value="CYCLIC DI-GMP PHOSPHODIESTERASE PA4108-RELATED"/>
    <property type="match status" value="1"/>
</dbReference>
<dbReference type="Pfam" id="PF13487">
    <property type="entry name" value="HD_5"/>
    <property type="match status" value="1"/>
</dbReference>
<evidence type="ECO:0000259" key="1">
    <source>
        <dbReference type="PROSITE" id="PS51832"/>
    </source>
</evidence>
<comment type="caution">
    <text evidence="2">The sequence shown here is derived from an EMBL/GenBank/DDBJ whole genome shotgun (WGS) entry which is preliminary data.</text>
</comment>
<evidence type="ECO:0000313" key="2">
    <source>
        <dbReference type="EMBL" id="MDO6422944.1"/>
    </source>
</evidence>
<feature type="domain" description="HD-GYP" evidence="1">
    <location>
        <begin position="148"/>
        <end position="344"/>
    </location>
</feature>
<dbReference type="InterPro" id="IPR037522">
    <property type="entry name" value="HD_GYP_dom"/>
</dbReference>
<dbReference type="AlphaFoldDB" id="A0AAW7X982"/>
<evidence type="ECO:0000313" key="3">
    <source>
        <dbReference type="Proteomes" id="UP001169760"/>
    </source>
</evidence>
<dbReference type="Pfam" id="PF11871">
    <property type="entry name" value="DUF3391"/>
    <property type="match status" value="1"/>
</dbReference>
<dbReference type="PANTHER" id="PTHR43155:SF2">
    <property type="entry name" value="CYCLIC DI-GMP PHOSPHODIESTERASE PA4108"/>
    <property type="match status" value="1"/>
</dbReference>
<dbReference type="RefSeq" id="WP_216062871.1">
    <property type="nucleotide sequence ID" value="NZ_JAHKPP010000006.1"/>
</dbReference>